<dbReference type="GeneID" id="42007298"/>
<comment type="similarity">
    <text evidence="1">Belongs to the peptidase S33 family.</text>
</comment>
<evidence type="ECO:0000256" key="1">
    <source>
        <dbReference type="ARBA" id="ARBA00010088"/>
    </source>
</evidence>
<dbReference type="PRINTS" id="PR00412">
    <property type="entry name" value="EPOXHYDRLASE"/>
</dbReference>
<evidence type="ECO:0000313" key="7">
    <source>
        <dbReference type="Proteomes" id="UP000319731"/>
    </source>
</evidence>
<dbReference type="GO" id="GO:0097176">
    <property type="term" value="P:epoxide metabolic process"/>
    <property type="evidence" value="ECO:0007669"/>
    <property type="project" value="TreeGrafter"/>
</dbReference>
<comment type="caution">
    <text evidence="6">The sequence shown here is derived from an EMBL/GenBank/DDBJ whole genome shotgun (WGS) entry which is preliminary data.</text>
</comment>
<evidence type="ECO:0000259" key="5">
    <source>
        <dbReference type="Pfam" id="PF06441"/>
    </source>
</evidence>
<feature type="active site" description="Nucleophile" evidence="4">
    <location>
        <position position="173"/>
    </location>
</feature>
<dbReference type="PIRSF" id="PIRSF001112">
    <property type="entry name" value="Epoxide_hydrolase"/>
    <property type="match status" value="1"/>
</dbReference>
<dbReference type="InterPro" id="IPR000639">
    <property type="entry name" value="Epox_hydrolase-like"/>
</dbReference>
<dbReference type="Pfam" id="PF06441">
    <property type="entry name" value="EHN"/>
    <property type="match status" value="1"/>
</dbReference>
<dbReference type="OrthoDB" id="7130006at2759"/>
<evidence type="ECO:0000313" key="6">
    <source>
        <dbReference type="EMBL" id="TPX30344.1"/>
    </source>
</evidence>
<keyword evidence="7" id="KW-1185">Reference proteome</keyword>
<dbReference type="InterPro" id="IPR010497">
    <property type="entry name" value="Epoxide_hydro_N"/>
</dbReference>
<feature type="active site" description="Proton donor" evidence="4">
    <location>
        <position position="303"/>
    </location>
</feature>
<dbReference type="RefSeq" id="XP_031022021.1">
    <property type="nucleotide sequence ID" value="XM_031172001.1"/>
</dbReference>
<proteinExistence type="inferred from homology"/>
<dbReference type="EMBL" id="QEAO01000074">
    <property type="protein sequence ID" value="TPX30344.1"/>
    <property type="molecule type" value="Genomic_DNA"/>
</dbReference>
<dbReference type="GO" id="GO:0004301">
    <property type="term" value="F:epoxide hydrolase activity"/>
    <property type="evidence" value="ECO:0007669"/>
    <property type="project" value="TreeGrafter"/>
</dbReference>
<keyword evidence="3 6" id="KW-0378">Hydrolase</keyword>
<name>A0A507BX15_9FUNG</name>
<feature type="domain" description="Epoxide hydrolase N-terminal" evidence="5">
    <location>
        <begin position="4"/>
        <end position="107"/>
    </location>
</feature>
<protein>
    <submittedName>
        <fullName evidence="6">Microsomal epoxide hydrolase</fullName>
    </submittedName>
</protein>
<evidence type="ECO:0000256" key="2">
    <source>
        <dbReference type="ARBA" id="ARBA00022797"/>
    </source>
</evidence>
<dbReference type="InterPro" id="IPR016292">
    <property type="entry name" value="Epoxide_hydrolase"/>
</dbReference>
<dbReference type="PANTHER" id="PTHR21661">
    <property type="entry name" value="EPOXIDE HYDROLASE 1-RELATED"/>
    <property type="match status" value="1"/>
</dbReference>
<dbReference type="Gene3D" id="3.40.50.1820">
    <property type="entry name" value="alpha/beta hydrolase"/>
    <property type="match status" value="1"/>
</dbReference>
<evidence type="ECO:0000256" key="3">
    <source>
        <dbReference type="ARBA" id="ARBA00022801"/>
    </source>
</evidence>
<gene>
    <name evidence="6" type="ORF">SmJEL517_g06075</name>
</gene>
<dbReference type="SUPFAM" id="SSF53474">
    <property type="entry name" value="alpha/beta-Hydrolases"/>
    <property type="match status" value="1"/>
</dbReference>
<dbReference type="Proteomes" id="UP000319731">
    <property type="component" value="Unassembled WGS sequence"/>
</dbReference>
<keyword evidence="2" id="KW-0058">Aromatic hydrocarbons catabolism</keyword>
<dbReference type="AlphaFoldDB" id="A0A507BX15"/>
<accession>A0A507BX15</accession>
<sequence length="388" mass="44054">MSVRTFEIPYDEAAVADLRQRLNATRLPDELENAAADYGLEKRFVQDTIKYWAESYDYKSWVDKLNKLPHFKVQIDEIDLHFVHIKSGKPNAIPIIISHGWPGSFFEHYKSGPILAEGNDKISFDVVIPSIPGFTFSSPFVKTGNGAERVAEIFNKLMVNVLGYKKYISQGGDWGSPITRTMAVKYPQNCVAWHTNFIASSPTFLRNIPSLLVMMVNPNLIFSKDEVAGLDFMKQWQSQGTGYYQMQATKPQTLAYGLADSPTGLLAWTGFGQPNPHITRDEFLTNLTMYWMTNCIGSSVRIYKESKPFFAYFKDYCTVPVGVAYFPDDLLRMPRMWLDANHNIASYTKIPIGGHFASWEQPELFTNDIIKFAVILKKRGLFKSGSLL</sequence>
<dbReference type="STRING" id="1806994.A0A507BX15"/>
<dbReference type="PANTHER" id="PTHR21661:SF35">
    <property type="entry name" value="EPOXIDE HYDROLASE"/>
    <property type="match status" value="1"/>
</dbReference>
<reference evidence="6 7" key="1">
    <citation type="journal article" date="2019" name="Sci. Rep.">
        <title>Comparative genomics of chytrid fungi reveal insights into the obligate biotrophic and pathogenic lifestyle of Synchytrium endobioticum.</title>
        <authorList>
            <person name="van de Vossenberg B.T.L.H."/>
            <person name="Warris S."/>
            <person name="Nguyen H.D.T."/>
            <person name="van Gent-Pelzer M.P.E."/>
            <person name="Joly D.L."/>
            <person name="van de Geest H.C."/>
            <person name="Bonants P.J.M."/>
            <person name="Smith D.S."/>
            <person name="Levesque C.A."/>
            <person name="van der Lee T.A.J."/>
        </authorList>
    </citation>
    <scope>NUCLEOTIDE SEQUENCE [LARGE SCALE GENOMIC DNA]</scope>
    <source>
        <strain evidence="6 7">JEL517</strain>
    </source>
</reference>
<organism evidence="6 7">
    <name type="scientific">Synchytrium microbalum</name>
    <dbReference type="NCBI Taxonomy" id="1806994"/>
    <lineage>
        <taxon>Eukaryota</taxon>
        <taxon>Fungi</taxon>
        <taxon>Fungi incertae sedis</taxon>
        <taxon>Chytridiomycota</taxon>
        <taxon>Chytridiomycota incertae sedis</taxon>
        <taxon>Chytridiomycetes</taxon>
        <taxon>Synchytriales</taxon>
        <taxon>Synchytriaceae</taxon>
        <taxon>Synchytrium</taxon>
    </lineage>
</organism>
<evidence type="ECO:0000256" key="4">
    <source>
        <dbReference type="PIRSR" id="PIRSR001112-1"/>
    </source>
</evidence>
<feature type="active site" description="Proton acceptor" evidence="4">
    <location>
        <position position="355"/>
    </location>
</feature>
<dbReference type="InterPro" id="IPR029058">
    <property type="entry name" value="AB_hydrolase_fold"/>
</dbReference>